<dbReference type="RefSeq" id="WP_311066965.1">
    <property type="nucleotide sequence ID" value="NZ_CP134501.1"/>
</dbReference>
<dbReference type="EMBL" id="CP134501">
    <property type="protein sequence ID" value="WNF33863.1"/>
    <property type="molecule type" value="Genomic_DNA"/>
</dbReference>
<keyword evidence="4" id="KW-0694">RNA-binding</keyword>
<keyword evidence="8" id="KW-1185">Reference proteome</keyword>
<evidence type="ECO:0000256" key="5">
    <source>
        <dbReference type="ARBA" id="ARBA00023118"/>
    </source>
</evidence>
<evidence type="ECO:0000256" key="6">
    <source>
        <dbReference type="ARBA" id="ARBA00031723"/>
    </source>
</evidence>
<sequence>MTAKLKGRIKFFNVEKNFGYIVTADKKEIRCTRENFAGPPLSEKYEEEVYYLLTRNGSREQISEIESPYAYYFKNNVLRLDDCDYDEFCDIALEYAKKLRGLKKQAEVTTSMIRKVYDQIMRAKSISELKRLRPQFAYLAGRNSDKPRVGELMHILDYLAKHAKSRDEHDILHLQYIQQFMEAIVAYLKYVED</sequence>
<comment type="function">
    <text evidence="1">This subunit may be involved in monitoring complementarity of crRNA and target RNA.</text>
</comment>
<dbReference type="NCBIfam" id="TIGR01870">
    <property type="entry name" value="cas_TM1810_Csm2"/>
    <property type="match status" value="1"/>
</dbReference>
<evidence type="ECO:0000313" key="8">
    <source>
        <dbReference type="Proteomes" id="UP001303701"/>
    </source>
</evidence>
<protein>
    <recommendedName>
        <fullName evidence="3">CRISPR system Cms protein Csm2</fullName>
    </recommendedName>
    <alternativeName>
        <fullName evidence="6">CRISPR type III A-associated protein Csm2</fullName>
    </alternativeName>
</protein>
<dbReference type="GeneID" id="301125113"/>
<evidence type="ECO:0000256" key="2">
    <source>
        <dbReference type="ARBA" id="ARBA00006896"/>
    </source>
</evidence>
<evidence type="ECO:0000256" key="3">
    <source>
        <dbReference type="ARBA" id="ARBA00016118"/>
    </source>
</evidence>
<keyword evidence="5" id="KW-0051">Antiviral defense</keyword>
<dbReference type="Pfam" id="PF03750">
    <property type="entry name" value="Csm2_III-A"/>
    <property type="match status" value="1"/>
</dbReference>
<dbReference type="InterPro" id="IPR010149">
    <property type="entry name" value="CRISPR-assoc_prot_Csm2_III-A"/>
</dbReference>
<reference evidence="7 8" key="1">
    <citation type="submission" date="2023-09" db="EMBL/GenBank/DDBJ databases">
        <title>Different Types of Thermotolerant Ring-Cleaving Dioxygenases derived from Aeribacillus composti HB-1 applied for multiple aromatic hydrocarbons removal.</title>
        <authorList>
            <person name="Cao L."/>
            <person name="Li M."/>
            <person name="Ma T."/>
        </authorList>
    </citation>
    <scope>NUCLEOTIDE SEQUENCE [LARGE SCALE GENOMIC DNA]</scope>
    <source>
        <strain evidence="7 8">HB-1</strain>
    </source>
</reference>
<dbReference type="Proteomes" id="UP001303701">
    <property type="component" value="Chromosome"/>
</dbReference>
<gene>
    <name evidence="7" type="primary">csm2</name>
    <name evidence="7" type="ORF">RI196_04025</name>
</gene>
<evidence type="ECO:0000256" key="4">
    <source>
        <dbReference type="ARBA" id="ARBA00022884"/>
    </source>
</evidence>
<evidence type="ECO:0000313" key="7">
    <source>
        <dbReference type="EMBL" id="WNF33863.1"/>
    </source>
</evidence>
<comment type="similarity">
    <text evidence="2">Belongs to the CRISPR-associated Csm2 family.</text>
</comment>
<organism evidence="7 8">
    <name type="scientific">Aeribacillus composti</name>
    <dbReference type="NCBI Taxonomy" id="1868734"/>
    <lineage>
        <taxon>Bacteria</taxon>
        <taxon>Bacillati</taxon>
        <taxon>Bacillota</taxon>
        <taxon>Bacilli</taxon>
        <taxon>Bacillales</taxon>
        <taxon>Bacillaceae</taxon>
        <taxon>Aeribacillus</taxon>
    </lineage>
</organism>
<evidence type="ECO:0000256" key="1">
    <source>
        <dbReference type="ARBA" id="ARBA00003640"/>
    </source>
</evidence>
<name>A0ABY9WDX9_9BACI</name>
<proteinExistence type="inferred from homology"/>
<accession>A0ABY9WDX9</accession>